<dbReference type="Pfam" id="PF00724">
    <property type="entry name" value="Oxidored_FMN"/>
    <property type="match status" value="1"/>
</dbReference>
<evidence type="ECO:0000259" key="11">
    <source>
        <dbReference type="Pfam" id="PF07992"/>
    </source>
</evidence>
<name>A0A6J6YUR6_9ZZZZ</name>
<dbReference type="InterPro" id="IPR001155">
    <property type="entry name" value="OxRdtase_FMN_N"/>
</dbReference>
<keyword evidence="9" id="KW-0411">Iron-sulfur</keyword>
<dbReference type="GO" id="GO:0051536">
    <property type="term" value="F:iron-sulfur cluster binding"/>
    <property type="evidence" value="ECO:0007669"/>
    <property type="project" value="UniProtKB-KW"/>
</dbReference>
<dbReference type="GO" id="GO:0016491">
    <property type="term" value="F:oxidoreductase activity"/>
    <property type="evidence" value="ECO:0007669"/>
    <property type="project" value="UniProtKB-KW"/>
</dbReference>
<comment type="similarity">
    <text evidence="3">In the N-terminal section; belongs to the NADH:flavin oxidoreductase/NADH oxidase family.</text>
</comment>
<dbReference type="InterPro" id="IPR051793">
    <property type="entry name" value="NADH:flavin_oxidoreductase"/>
</dbReference>
<dbReference type="AlphaFoldDB" id="A0A6J6YUR6"/>
<evidence type="ECO:0000256" key="3">
    <source>
        <dbReference type="ARBA" id="ARBA00011048"/>
    </source>
</evidence>
<keyword evidence="5" id="KW-0288">FMN</keyword>
<dbReference type="Gene3D" id="3.50.50.60">
    <property type="entry name" value="FAD/NAD(P)-binding domain"/>
    <property type="match status" value="2"/>
</dbReference>
<feature type="domain" description="NADH:flavin oxidoreductase/NADH oxidase N-terminal" evidence="10">
    <location>
        <begin position="10"/>
        <end position="361"/>
    </location>
</feature>
<gene>
    <name evidence="12" type="ORF">UFOPK3004_01308</name>
</gene>
<dbReference type="Pfam" id="PF07992">
    <property type="entry name" value="Pyr_redox_2"/>
    <property type="match status" value="1"/>
</dbReference>
<evidence type="ECO:0000256" key="7">
    <source>
        <dbReference type="ARBA" id="ARBA00023002"/>
    </source>
</evidence>
<keyword evidence="4" id="KW-0285">Flavoprotein</keyword>
<dbReference type="PANTHER" id="PTHR42917:SF2">
    <property type="entry name" value="2,4-DIENOYL-COA REDUCTASE [(2E)-ENOYL-COA-PRODUCING]"/>
    <property type="match status" value="1"/>
</dbReference>
<evidence type="ECO:0000256" key="4">
    <source>
        <dbReference type="ARBA" id="ARBA00022630"/>
    </source>
</evidence>
<evidence type="ECO:0000256" key="8">
    <source>
        <dbReference type="ARBA" id="ARBA00023004"/>
    </source>
</evidence>
<dbReference type="GO" id="GO:0046872">
    <property type="term" value="F:metal ion binding"/>
    <property type="evidence" value="ECO:0007669"/>
    <property type="project" value="UniProtKB-KW"/>
</dbReference>
<accession>A0A6J6YUR6</accession>
<evidence type="ECO:0000256" key="1">
    <source>
        <dbReference type="ARBA" id="ARBA00001917"/>
    </source>
</evidence>
<dbReference type="Gene3D" id="3.20.20.70">
    <property type="entry name" value="Aldolase class I"/>
    <property type="match status" value="1"/>
</dbReference>
<dbReference type="SUPFAM" id="SSF51395">
    <property type="entry name" value="FMN-linked oxidoreductases"/>
    <property type="match status" value="1"/>
</dbReference>
<comment type="cofactor">
    <cofactor evidence="2">
        <name>[4Fe-4S] cluster</name>
        <dbReference type="ChEBI" id="CHEBI:49883"/>
    </cofactor>
</comment>
<dbReference type="SUPFAM" id="SSF51905">
    <property type="entry name" value="FAD/NAD(P)-binding domain"/>
    <property type="match status" value="1"/>
</dbReference>
<organism evidence="12">
    <name type="scientific">freshwater metagenome</name>
    <dbReference type="NCBI Taxonomy" id="449393"/>
    <lineage>
        <taxon>unclassified sequences</taxon>
        <taxon>metagenomes</taxon>
        <taxon>ecological metagenomes</taxon>
    </lineage>
</organism>
<dbReference type="PANTHER" id="PTHR42917">
    <property type="entry name" value="2,4-DIENOYL-COA REDUCTASE"/>
    <property type="match status" value="1"/>
</dbReference>
<sequence>MTEPHFNALLAPGRIAGLELSNRVFLPAMDMNLCVEGEISDGEIAHYTARAAGGTAMVITGTGAVAWPMGATSRHQPAFSDDKFIPGIKRLADSVHGVGGKLCMQLCHHGKTASVDTADGRPQLVPSLLEGKPDLSALRDNPMSELMGLATATQGKKTTYKIADEDDLAWVIDQFAQAARRVKQAGVDAIEIHAAHGYLLSTFLSRGYNKRDDRWGGSLENRARLTCEVVRAVKQVVGVDYPVLVRVNGFEFGLEDGLTPEETARASALIEEAGADAIHVSANAHNPFADFTQGPLPSEVAQYREYTKTVKRHVTVPVIAVGRMLPEIADEMLSLGECDFVSMGRQLLADAELVNKIREGQRASVRPCINCYVCVEQNFFDGNPKCAVNPALCNESVAVFAPMPTAKHVVVIGGGPAGMEAARVSALRGAKVTLIEKGSRLGGTMWFSQLTTPANQLLVDWLTHEIQRLDVDVLLSTEATREVIAALNADEIVVATGARRGLPDVPGANLPHVLTGDALRGVITGEAGADQRSLGSFGKIAVAAGRTFGLLNSADRIRTLSKTWMPIGKRVVVIGGGLVGLELAEFLAERGRHVTVLEEGPHMGLPMAMPRRWTAVNKATKHGVVLVRDAAVVSIDKVSVRYRSGDNEFEVRGDSVVVASQVEPNVQLAESLGDLGIRVQVVGDAVDIGYIEGAIHTANRVAREL</sequence>
<dbReference type="InterPro" id="IPR023753">
    <property type="entry name" value="FAD/NAD-binding_dom"/>
</dbReference>
<dbReference type="EMBL" id="CAFAAL010000130">
    <property type="protein sequence ID" value="CAB4812024.1"/>
    <property type="molecule type" value="Genomic_DNA"/>
</dbReference>
<protein>
    <submittedName>
        <fullName evidence="12">Unannotated protein</fullName>
    </submittedName>
</protein>
<evidence type="ECO:0000256" key="9">
    <source>
        <dbReference type="ARBA" id="ARBA00023014"/>
    </source>
</evidence>
<evidence type="ECO:0000256" key="5">
    <source>
        <dbReference type="ARBA" id="ARBA00022643"/>
    </source>
</evidence>
<evidence type="ECO:0000256" key="6">
    <source>
        <dbReference type="ARBA" id="ARBA00022723"/>
    </source>
</evidence>
<reference evidence="12" key="1">
    <citation type="submission" date="2020-05" db="EMBL/GenBank/DDBJ databases">
        <authorList>
            <person name="Chiriac C."/>
            <person name="Salcher M."/>
            <person name="Ghai R."/>
            <person name="Kavagutti S V."/>
        </authorList>
    </citation>
    <scope>NUCLEOTIDE SEQUENCE</scope>
</reference>
<comment type="cofactor">
    <cofactor evidence="1">
        <name>FMN</name>
        <dbReference type="ChEBI" id="CHEBI:58210"/>
    </cofactor>
</comment>
<dbReference type="InterPro" id="IPR036188">
    <property type="entry name" value="FAD/NAD-bd_sf"/>
</dbReference>
<evidence type="ECO:0000256" key="2">
    <source>
        <dbReference type="ARBA" id="ARBA00001966"/>
    </source>
</evidence>
<keyword evidence="8" id="KW-0408">Iron</keyword>
<proteinExistence type="inferred from homology"/>
<dbReference type="PRINTS" id="PR00368">
    <property type="entry name" value="FADPNR"/>
</dbReference>
<keyword evidence="6" id="KW-0479">Metal-binding</keyword>
<dbReference type="GO" id="GO:0010181">
    <property type="term" value="F:FMN binding"/>
    <property type="evidence" value="ECO:0007669"/>
    <property type="project" value="InterPro"/>
</dbReference>
<dbReference type="Gene3D" id="3.40.50.720">
    <property type="entry name" value="NAD(P)-binding Rossmann-like Domain"/>
    <property type="match status" value="2"/>
</dbReference>
<keyword evidence="7" id="KW-0560">Oxidoreductase</keyword>
<feature type="domain" description="FAD/NAD(P)-binding" evidence="11">
    <location>
        <begin position="408"/>
        <end position="673"/>
    </location>
</feature>
<dbReference type="PRINTS" id="PR00411">
    <property type="entry name" value="PNDRDTASEI"/>
</dbReference>
<evidence type="ECO:0000259" key="10">
    <source>
        <dbReference type="Pfam" id="PF00724"/>
    </source>
</evidence>
<evidence type="ECO:0000313" key="12">
    <source>
        <dbReference type="EMBL" id="CAB4812024.1"/>
    </source>
</evidence>
<dbReference type="InterPro" id="IPR013785">
    <property type="entry name" value="Aldolase_TIM"/>
</dbReference>
<dbReference type="CDD" id="cd02803">
    <property type="entry name" value="OYE_like_FMN_family"/>
    <property type="match status" value="1"/>
</dbReference>